<dbReference type="PANTHER" id="PTHR37489:SF1">
    <property type="entry name" value="DUF3500 DOMAIN-CONTAINING PROTEIN"/>
    <property type="match status" value="1"/>
</dbReference>
<protein>
    <submittedName>
        <fullName evidence="1">DUF3500 domain-containing protein</fullName>
    </submittedName>
</protein>
<dbReference type="PANTHER" id="PTHR37489">
    <property type="entry name" value="DUF3500 DOMAIN-CONTAINING PROTEIN"/>
    <property type="match status" value="1"/>
</dbReference>
<name>A0ABW3JEQ5_9FLAO</name>
<proteinExistence type="predicted"/>
<dbReference type="InterPro" id="IPR021889">
    <property type="entry name" value="DUF3500"/>
</dbReference>
<dbReference type="PROSITE" id="PS51257">
    <property type="entry name" value="PROKAR_LIPOPROTEIN"/>
    <property type="match status" value="1"/>
</dbReference>
<keyword evidence="2" id="KW-1185">Reference proteome</keyword>
<organism evidence="1 2">
    <name type="scientific">Mariniflexile jejuense</name>
    <dbReference type="NCBI Taxonomy" id="1173582"/>
    <lineage>
        <taxon>Bacteria</taxon>
        <taxon>Pseudomonadati</taxon>
        <taxon>Bacteroidota</taxon>
        <taxon>Flavobacteriia</taxon>
        <taxon>Flavobacteriales</taxon>
        <taxon>Flavobacteriaceae</taxon>
        <taxon>Mariniflexile</taxon>
    </lineage>
</organism>
<evidence type="ECO:0000313" key="1">
    <source>
        <dbReference type="EMBL" id="MFD0988571.1"/>
    </source>
</evidence>
<sequence length="369" mass="39237">MNSIIGKTNVIATLLIVFILLACSSDETKTETENESETETTTSGLGNGLTNAATVTTCNSESGFAKILCLANAFKATLNASQIATLQRAYSISVAKSSWSNLPGVQGRVGLRFEVLTNEQISYAKALIQAASGTGTSEGYNEINGLLAADETLGGNSYGSGLYYIAFHGTPSATNKWELQFGGHHLAFANTYSNGALVGATPSFRGIEPFNEFTYDGVTYSPVNQERDAFATMLQSLSTTELTTAKLSGIFSDILAGPGSDNVFPSTASGLQVGTLSTAKQTLVLNAIKTYVEDIDSENAASILLNYTNELANTYIAYSGTTAVASQNDYVRIDGPSVWIEFSMQRGVVYSPNHPHSVWRDKTNDYGGN</sequence>
<dbReference type="Proteomes" id="UP001597061">
    <property type="component" value="Unassembled WGS sequence"/>
</dbReference>
<gene>
    <name evidence="1" type="ORF">ACFQ1R_00555</name>
</gene>
<dbReference type="RefSeq" id="WP_379924129.1">
    <property type="nucleotide sequence ID" value="NZ_JBHTJI010000001.1"/>
</dbReference>
<comment type="caution">
    <text evidence="1">The sequence shown here is derived from an EMBL/GenBank/DDBJ whole genome shotgun (WGS) entry which is preliminary data.</text>
</comment>
<evidence type="ECO:0000313" key="2">
    <source>
        <dbReference type="Proteomes" id="UP001597061"/>
    </source>
</evidence>
<accession>A0ABW3JEQ5</accession>
<dbReference type="Pfam" id="PF12006">
    <property type="entry name" value="DUF3500"/>
    <property type="match status" value="1"/>
</dbReference>
<dbReference type="EMBL" id="JBHTJI010000001">
    <property type="protein sequence ID" value="MFD0988571.1"/>
    <property type="molecule type" value="Genomic_DNA"/>
</dbReference>
<reference evidence="2" key="1">
    <citation type="journal article" date="2019" name="Int. J. Syst. Evol. Microbiol.">
        <title>The Global Catalogue of Microorganisms (GCM) 10K type strain sequencing project: providing services to taxonomists for standard genome sequencing and annotation.</title>
        <authorList>
            <consortium name="The Broad Institute Genomics Platform"/>
            <consortium name="The Broad Institute Genome Sequencing Center for Infectious Disease"/>
            <person name="Wu L."/>
            <person name="Ma J."/>
        </authorList>
    </citation>
    <scope>NUCLEOTIDE SEQUENCE [LARGE SCALE GENOMIC DNA]</scope>
    <source>
        <strain evidence="2">CCUG 62414</strain>
    </source>
</reference>